<evidence type="ECO:0000256" key="2">
    <source>
        <dbReference type="SAM" id="MobiDB-lite"/>
    </source>
</evidence>
<organism evidence="4">
    <name type="scientific">Drosophila sechellia</name>
    <name type="common">Fruit fly</name>
    <dbReference type="NCBI Taxonomy" id="7238"/>
    <lineage>
        <taxon>Eukaryota</taxon>
        <taxon>Metazoa</taxon>
        <taxon>Ecdysozoa</taxon>
        <taxon>Arthropoda</taxon>
        <taxon>Hexapoda</taxon>
        <taxon>Insecta</taxon>
        <taxon>Pterygota</taxon>
        <taxon>Neoptera</taxon>
        <taxon>Endopterygota</taxon>
        <taxon>Diptera</taxon>
        <taxon>Brachycera</taxon>
        <taxon>Muscomorpha</taxon>
        <taxon>Ephydroidea</taxon>
        <taxon>Drosophilidae</taxon>
        <taxon>Drosophila</taxon>
        <taxon>Sophophora</taxon>
    </lineage>
</organism>
<dbReference type="AlphaFoldDB" id="B4IA64"/>
<reference evidence="3 4" key="1">
    <citation type="journal article" date="2007" name="Nature">
        <title>Evolution of genes and genomes on the Drosophila phylogeny.</title>
        <authorList>
            <consortium name="Drosophila 12 Genomes Consortium"/>
            <person name="Clark A.G."/>
            <person name="Eisen M.B."/>
            <person name="Smith D.R."/>
            <person name="Bergman C.M."/>
            <person name="Oliver B."/>
            <person name="Markow T.A."/>
            <person name="Kaufman T.C."/>
            <person name="Kellis M."/>
            <person name="Gelbart W."/>
            <person name="Iyer V.N."/>
            <person name="Pollard D.A."/>
            <person name="Sackton T.B."/>
            <person name="Larracuente A.M."/>
            <person name="Singh N.D."/>
            <person name="Abad J.P."/>
            <person name="Abt D.N."/>
            <person name="Adryan B."/>
            <person name="Aguade M."/>
            <person name="Akashi H."/>
            <person name="Anderson W.W."/>
            <person name="Aquadro C.F."/>
            <person name="Ardell D.H."/>
            <person name="Arguello R."/>
            <person name="Artieri C.G."/>
            <person name="Barbash D.A."/>
            <person name="Barker D."/>
            <person name="Barsanti P."/>
            <person name="Batterham P."/>
            <person name="Batzoglou S."/>
            <person name="Begun D."/>
            <person name="Bhutkar A."/>
            <person name="Blanco E."/>
            <person name="Bosak S.A."/>
            <person name="Bradley R.K."/>
            <person name="Brand A.D."/>
            <person name="Brent M.R."/>
            <person name="Brooks A.N."/>
            <person name="Brown R.H."/>
            <person name="Butlin R.K."/>
            <person name="Caggese C."/>
            <person name="Calvi B.R."/>
            <person name="Bernardo de Carvalho A."/>
            <person name="Caspi A."/>
            <person name="Castrezana S."/>
            <person name="Celniker S.E."/>
            <person name="Chang J.L."/>
            <person name="Chapple C."/>
            <person name="Chatterji S."/>
            <person name="Chinwalla A."/>
            <person name="Civetta A."/>
            <person name="Clifton S.W."/>
            <person name="Comeron J.M."/>
            <person name="Costello J.C."/>
            <person name="Coyne J.A."/>
            <person name="Daub J."/>
            <person name="David R.G."/>
            <person name="Delcher A.L."/>
            <person name="Delehaunty K."/>
            <person name="Do C.B."/>
            <person name="Ebling H."/>
            <person name="Edwards K."/>
            <person name="Eickbush T."/>
            <person name="Evans J.D."/>
            <person name="Filipski A."/>
            <person name="Findeiss S."/>
            <person name="Freyhult E."/>
            <person name="Fulton L."/>
            <person name="Fulton R."/>
            <person name="Garcia A.C."/>
            <person name="Gardiner A."/>
            <person name="Garfield D.A."/>
            <person name="Garvin B.E."/>
            <person name="Gibson G."/>
            <person name="Gilbert D."/>
            <person name="Gnerre S."/>
            <person name="Godfrey J."/>
            <person name="Good R."/>
            <person name="Gotea V."/>
            <person name="Gravely B."/>
            <person name="Greenberg A.J."/>
            <person name="Griffiths-Jones S."/>
            <person name="Gross S."/>
            <person name="Guigo R."/>
            <person name="Gustafson E.A."/>
            <person name="Haerty W."/>
            <person name="Hahn M.W."/>
            <person name="Halligan D.L."/>
            <person name="Halpern A.L."/>
            <person name="Halter G.M."/>
            <person name="Han M.V."/>
            <person name="Heger A."/>
            <person name="Hillier L."/>
            <person name="Hinrichs A.S."/>
            <person name="Holmes I."/>
            <person name="Hoskins R.A."/>
            <person name="Hubisz M.J."/>
            <person name="Hultmark D."/>
            <person name="Huntley M.A."/>
            <person name="Jaffe D.B."/>
            <person name="Jagadeeshan S."/>
            <person name="Jeck W.R."/>
            <person name="Johnson J."/>
            <person name="Jones C.D."/>
            <person name="Jordan W.C."/>
            <person name="Karpen G.H."/>
            <person name="Kataoka E."/>
            <person name="Keightley P.D."/>
            <person name="Kheradpour P."/>
            <person name="Kirkness E.F."/>
            <person name="Koerich L.B."/>
            <person name="Kristiansen K."/>
            <person name="Kudrna D."/>
            <person name="Kulathinal R.J."/>
            <person name="Kumar S."/>
            <person name="Kwok R."/>
            <person name="Lander E."/>
            <person name="Langley C.H."/>
            <person name="Lapoint R."/>
            <person name="Lazzaro B.P."/>
            <person name="Lee S.J."/>
            <person name="Levesque L."/>
            <person name="Li R."/>
            <person name="Lin C.F."/>
            <person name="Lin M.F."/>
            <person name="Lindblad-Toh K."/>
            <person name="Llopart A."/>
            <person name="Long M."/>
            <person name="Low L."/>
            <person name="Lozovsky E."/>
            <person name="Lu J."/>
            <person name="Luo M."/>
            <person name="Machado C.A."/>
            <person name="Makalowski W."/>
            <person name="Marzo M."/>
            <person name="Matsuda M."/>
            <person name="Matzkin L."/>
            <person name="McAllister B."/>
            <person name="McBride C.S."/>
            <person name="McKernan B."/>
            <person name="McKernan K."/>
            <person name="Mendez-Lago M."/>
            <person name="Minx P."/>
            <person name="Mollenhauer M.U."/>
            <person name="Montooth K."/>
            <person name="Mount S.M."/>
            <person name="Mu X."/>
            <person name="Myers E."/>
            <person name="Negre B."/>
            <person name="Newfeld S."/>
            <person name="Nielsen R."/>
            <person name="Noor M.A."/>
            <person name="O'Grady P."/>
            <person name="Pachter L."/>
            <person name="Papaceit M."/>
            <person name="Parisi M.J."/>
            <person name="Parisi M."/>
            <person name="Parts L."/>
            <person name="Pedersen J.S."/>
            <person name="Pesole G."/>
            <person name="Phillippy A.M."/>
            <person name="Ponting C.P."/>
            <person name="Pop M."/>
            <person name="Porcelli D."/>
            <person name="Powell J.R."/>
            <person name="Prohaska S."/>
            <person name="Pruitt K."/>
            <person name="Puig M."/>
            <person name="Quesneville H."/>
            <person name="Ram K.R."/>
            <person name="Rand D."/>
            <person name="Rasmussen M.D."/>
            <person name="Reed L.K."/>
            <person name="Reenan R."/>
            <person name="Reily A."/>
            <person name="Remington K.A."/>
            <person name="Rieger T.T."/>
            <person name="Ritchie M.G."/>
            <person name="Robin C."/>
            <person name="Rogers Y.H."/>
            <person name="Rohde C."/>
            <person name="Rozas J."/>
            <person name="Rubenfield M.J."/>
            <person name="Ruiz A."/>
            <person name="Russo S."/>
            <person name="Salzberg S.L."/>
            <person name="Sanchez-Gracia A."/>
            <person name="Saranga D.J."/>
            <person name="Sato H."/>
            <person name="Schaeffer S.W."/>
            <person name="Schatz M.C."/>
            <person name="Schlenke T."/>
            <person name="Schwartz R."/>
            <person name="Segarra C."/>
            <person name="Singh R.S."/>
            <person name="Sirot L."/>
            <person name="Sirota M."/>
            <person name="Sisneros N.B."/>
            <person name="Smith C.D."/>
            <person name="Smith T.F."/>
            <person name="Spieth J."/>
            <person name="Stage D.E."/>
            <person name="Stark A."/>
            <person name="Stephan W."/>
            <person name="Strausberg R.L."/>
            <person name="Strempel S."/>
            <person name="Sturgill D."/>
            <person name="Sutton G."/>
            <person name="Sutton G.G."/>
            <person name="Tao W."/>
            <person name="Teichmann S."/>
            <person name="Tobari Y.N."/>
            <person name="Tomimura Y."/>
            <person name="Tsolas J.M."/>
            <person name="Valente V.L."/>
            <person name="Venter E."/>
            <person name="Venter J.C."/>
            <person name="Vicario S."/>
            <person name="Vieira F.G."/>
            <person name="Vilella A.J."/>
            <person name="Villasante A."/>
            <person name="Walenz B."/>
            <person name="Wang J."/>
            <person name="Wasserman M."/>
            <person name="Watts T."/>
            <person name="Wilson D."/>
            <person name="Wilson R.K."/>
            <person name="Wing R.A."/>
            <person name="Wolfner M.F."/>
            <person name="Wong A."/>
            <person name="Wong G.K."/>
            <person name="Wu C.I."/>
            <person name="Wu G."/>
            <person name="Yamamoto D."/>
            <person name="Yang H.P."/>
            <person name="Yang S.P."/>
            <person name="Yorke J.A."/>
            <person name="Yoshida K."/>
            <person name="Zdobnov E."/>
            <person name="Zhang P."/>
            <person name="Zhang Y."/>
            <person name="Zimin A.V."/>
            <person name="Baldwin J."/>
            <person name="Abdouelleil A."/>
            <person name="Abdulkadir J."/>
            <person name="Abebe A."/>
            <person name="Abera B."/>
            <person name="Abreu J."/>
            <person name="Acer S.C."/>
            <person name="Aftuck L."/>
            <person name="Alexander A."/>
            <person name="An P."/>
            <person name="Anderson E."/>
            <person name="Anderson S."/>
            <person name="Arachi H."/>
            <person name="Azer M."/>
            <person name="Bachantsang P."/>
            <person name="Barry A."/>
            <person name="Bayul T."/>
            <person name="Berlin A."/>
            <person name="Bessette D."/>
            <person name="Bloom T."/>
            <person name="Blye J."/>
            <person name="Boguslavskiy L."/>
            <person name="Bonnet C."/>
            <person name="Boukhgalter B."/>
            <person name="Bourzgui I."/>
            <person name="Brown A."/>
            <person name="Cahill P."/>
            <person name="Channer S."/>
            <person name="Cheshatsang Y."/>
            <person name="Chuda L."/>
            <person name="Citroen M."/>
            <person name="Collymore A."/>
            <person name="Cooke P."/>
            <person name="Costello M."/>
            <person name="D'Aco K."/>
            <person name="Daza R."/>
            <person name="De Haan G."/>
            <person name="DeGray S."/>
            <person name="DeMaso C."/>
            <person name="Dhargay N."/>
            <person name="Dooley K."/>
            <person name="Dooley E."/>
            <person name="Doricent M."/>
            <person name="Dorje P."/>
            <person name="Dorjee K."/>
            <person name="Dupes A."/>
            <person name="Elong R."/>
            <person name="Falk J."/>
            <person name="Farina A."/>
            <person name="Faro S."/>
            <person name="Ferguson D."/>
            <person name="Fisher S."/>
            <person name="Foley C.D."/>
            <person name="Franke A."/>
            <person name="Friedrich D."/>
            <person name="Gadbois L."/>
            <person name="Gearin G."/>
            <person name="Gearin C.R."/>
            <person name="Giannoukos G."/>
            <person name="Goode T."/>
            <person name="Graham J."/>
            <person name="Grandbois E."/>
            <person name="Grewal S."/>
            <person name="Gyaltsen K."/>
            <person name="Hafez N."/>
            <person name="Hagos B."/>
            <person name="Hall J."/>
            <person name="Henson C."/>
            <person name="Hollinger A."/>
            <person name="Honan T."/>
            <person name="Huard M.D."/>
            <person name="Hughes L."/>
            <person name="Hurhula B."/>
            <person name="Husby M.E."/>
            <person name="Kamat A."/>
            <person name="Kanga B."/>
            <person name="Kashin S."/>
            <person name="Khazanovich D."/>
            <person name="Kisner P."/>
            <person name="Lance K."/>
            <person name="Lara M."/>
            <person name="Lee W."/>
            <person name="Lennon N."/>
            <person name="Letendre F."/>
            <person name="LeVine R."/>
            <person name="Lipovsky A."/>
            <person name="Liu X."/>
            <person name="Liu J."/>
            <person name="Liu S."/>
            <person name="Lokyitsang T."/>
            <person name="Lokyitsang Y."/>
            <person name="Lubonja R."/>
            <person name="Lui A."/>
            <person name="MacDonald P."/>
            <person name="Magnisalis V."/>
            <person name="Maru K."/>
            <person name="Matthews C."/>
            <person name="McCusker W."/>
            <person name="McDonough S."/>
            <person name="Mehta T."/>
            <person name="Meldrim J."/>
            <person name="Meneus L."/>
            <person name="Mihai O."/>
            <person name="Mihalev A."/>
            <person name="Mihova T."/>
            <person name="Mittelman R."/>
            <person name="Mlenga V."/>
            <person name="Montmayeur A."/>
            <person name="Mulrain L."/>
            <person name="Navidi A."/>
            <person name="Naylor J."/>
            <person name="Negash T."/>
            <person name="Nguyen T."/>
            <person name="Nguyen N."/>
            <person name="Nicol R."/>
            <person name="Norbu C."/>
            <person name="Norbu N."/>
            <person name="Novod N."/>
            <person name="O'Neill B."/>
            <person name="Osman S."/>
            <person name="Markiewicz E."/>
            <person name="Oyono O.L."/>
            <person name="Patti C."/>
            <person name="Phunkhang P."/>
            <person name="Pierre F."/>
            <person name="Priest M."/>
            <person name="Raghuraman S."/>
            <person name="Rege F."/>
            <person name="Reyes R."/>
            <person name="Rise C."/>
            <person name="Rogov P."/>
            <person name="Ross K."/>
            <person name="Ryan E."/>
            <person name="Settipalli S."/>
            <person name="Shea T."/>
            <person name="Sherpa N."/>
            <person name="Shi L."/>
            <person name="Shih D."/>
            <person name="Sparrow T."/>
            <person name="Spaulding J."/>
            <person name="Stalker J."/>
            <person name="Stange-Thomann N."/>
            <person name="Stavropoulos S."/>
            <person name="Stone C."/>
            <person name="Strader C."/>
            <person name="Tesfaye S."/>
            <person name="Thomson T."/>
            <person name="Thoulutsang Y."/>
            <person name="Thoulutsang D."/>
            <person name="Topham K."/>
            <person name="Topping I."/>
            <person name="Tsamla T."/>
            <person name="Vassiliev H."/>
            <person name="Vo A."/>
            <person name="Wangchuk T."/>
            <person name="Wangdi T."/>
            <person name="Weiand M."/>
            <person name="Wilkinson J."/>
            <person name="Wilson A."/>
            <person name="Yadav S."/>
            <person name="Young G."/>
            <person name="Yu Q."/>
            <person name="Zembek L."/>
            <person name="Zhong D."/>
            <person name="Zimmer A."/>
            <person name="Zwirko Z."/>
            <person name="Jaffe D.B."/>
            <person name="Alvarez P."/>
            <person name="Brockman W."/>
            <person name="Butler J."/>
            <person name="Chin C."/>
            <person name="Gnerre S."/>
            <person name="Grabherr M."/>
            <person name="Kleber M."/>
            <person name="Mauceli E."/>
            <person name="MacCallum I."/>
        </authorList>
    </citation>
    <scope>NUCLEOTIDE SEQUENCE [LARGE SCALE GENOMIC DNA]</scope>
    <source>
        <strain evidence="4">Rob3c / Tucson 14021-0248.25</strain>
    </source>
</reference>
<protein>
    <submittedName>
        <fullName evidence="3">GM22236</fullName>
    </submittedName>
</protein>
<evidence type="ECO:0000256" key="1">
    <source>
        <dbReference type="SAM" id="Coils"/>
    </source>
</evidence>
<feature type="compositionally biased region" description="Basic residues" evidence="2">
    <location>
        <begin position="259"/>
        <end position="270"/>
    </location>
</feature>
<dbReference type="PANTHER" id="PTHR14689">
    <property type="entry name" value="PHORBOL-ESTER_DAG-TYPE DOMAIN-CONTAINING PROTEIN"/>
    <property type="match status" value="1"/>
</dbReference>
<name>B4IA64_DROSE</name>
<dbReference type="GO" id="GO:0005634">
    <property type="term" value="C:nucleus"/>
    <property type="evidence" value="ECO:0007669"/>
    <property type="project" value="TreeGrafter"/>
</dbReference>
<evidence type="ECO:0000313" key="4">
    <source>
        <dbReference type="Proteomes" id="UP000001292"/>
    </source>
</evidence>
<proteinExistence type="predicted"/>
<dbReference type="Proteomes" id="UP000001292">
    <property type="component" value="Unassembled WGS sequence"/>
</dbReference>
<dbReference type="HOGENOM" id="CLU_1031618_0_0_1"/>
<accession>B4IA64</accession>
<feature type="region of interest" description="Disordered" evidence="2">
    <location>
        <begin position="250"/>
        <end position="270"/>
    </location>
</feature>
<dbReference type="PANTHER" id="PTHR14689:SF0">
    <property type="entry name" value="COILED-COIL DOMAIN-CONTAINING PROTEIN 82"/>
    <property type="match status" value="1"/>
</dbReference>
<dbReference type="EMBL" id="CH480826">
    <property type="protein sequence ID" value="EDW44177.1"/>
    <property type="molecule type" value="Genomic_DNA"/>
</dbReference>
<keyword evidence="1" id="KW-0175">Coiled coil</keyword>
<sequence length="270" mass="28537">MDPNSSPWSYAYNRIVPASAGSSGGTAEDFQHPHLATITAASIASFNAAAASGGSFVPPSPIGSYNPVFQQIYHHAAAASVQPKPAHYASSAVSTPHRQLQLPSSLDKQLSSFQNQAAVSAAAAAVVNNVASNYYGENSSSSGASPSPTTVALTSTSLTWNTPNMISNTFLAMQQQQAQQQQQQAQQQQQQAQQQQQQAQQQQLNLVADKVQIKQEKQLKAYNGSIYLIQLQQQQHQQLGSGAAATAAAPAATATGDRRGRHGTGHLLHH</sequence>
<dbReference type="STRING" id="7238.B4IA64"/>
<evidence type="ECO:0000313" key="3">
    <source>
        <dbReference type="EMBL" id="EDW44177.1"/>
    </source>
</evidence>
<gene>
    <name evidence="3" type="primary">Dsec\GM22236</name>
    <name evidence="3" type="ORF">Dsec_GM22236</name>
</gene>
<feature type="coiled-coil region" evidence="1">
    <location>
        <begin position="171"/>
        <end position="205"/>
    </location>
</feature>
<keyword evidence="4" id="KW-1185">Reference proteome</keyword>